<organism evidence="14 15">
    <name type="scientific">Eiseniibacteriota bacterium</name>
    <dbReference type="NCBI Taxonomy" id="2212470"/>
    <lineage>
        <taxon>Bacteria</taxon>
        <taxon>Candidatus Eiseniibacteriota</taxon>
    </lineage>
</organism>
<keyword evidence="11" id="KW-0472">Membrane</keyword>
<dbReference type="GO" id="GO:0030295">
    <property type="term" value="F:protein kinase activator activity"/>
    <property type="evidence" value="ECO:0007669"/>
    <property type="project" value="TreeGrafter"/>
</dbReference>
<keyword evidence="8" id="KW-0067">ATP-binding</keyword>
<dbReference type="Pfam" id="PF00672">
    <property type="entry name" value="HAMP"/>
    <property type="match status" value="1"/>
</dbReference>
<dbReference type="Gene3D" id="1.10.287.130">
    <property type="match status" value="1"/>
</dbReference>
<keyword evidence="7 14" id="KW-0418">Kinase</keyword>
<dbReference type="InterPro" id="IPR005467">
    <property type="entry name" value="His_kinase_dom"/>
</dbReference>
<dbReference type="InterPro" id="IPR050351">
    <property type="entry name" value="BphY/WalK/GraS-like"/>
</dbReference>
<keyword evidence="11" id="KW-0812">Transmembrane</keyword>
<reference evidence="14" key="2">
    <citation type="journal article" date="2021" name="Microbiome">
        <title>Successional dynamics and alternative stable states in a saline activated sludge microbial community over 9 years.</title>
        <authorList>
            <person name="Wang Y."/>
            <person name="Ye J."/>
            <person name="Ju F."/>
            <person name="Liu L."/>
            <person name="Boyd J.A."/>
            <person name="Deng Y."/>
            <person name="Parks D.H."/>
            <person name="Jiang X."/>
            <person name="Yin X."/>
            <person name="Woodcroft B.J."/>
            <person name="Tyson G.W."/>
            <person name="Hugenholtz P."/>
            <person name="Polz M.F."/>
            <person name="Zhang T."/>
        </authorList>
    </citation>
    <scope>NUCLEOTIDE SEQUENCE</scope>
    <source>
        <strain evidence="14">HKST-UBA01</strain>
    </source>
</reference>
<feature type="compositionally biased region" description="Pro residues" evidence="10">
    <location>
        <begin position="168"/>
        <end position="184"/>
    </location>
</feature>
<feature type="domain" description="Histidine kinase" evidence="12">
    <location>
        <begin position="339"/>
        <end position="556"/>
    </location>
</feature>
<dbReference type="SMART" id="SM00304">
    <property type="entry name" value="HAMP"/>
    <property type="match status" value="1"/>
</dbReference>
<evidence type="ECO:0000313" key="14">
    <source>
        <dbReference type="EMBL" id="MCA9726809.1"/>
    </source>
</evidence>
<dbReference type="Proteomes" id="UP000697710">
    <property type="component" value="Unassembled WGS sequence"/>
</dbReference>
<dbReference type="CDD" id="cd06225">
    <property type="entry name" value="HAMP"/>
    <property type="match status" value="1"/>
</dbReference>
<evidence type="ECO:0000256" key="2">
    <source>
        <dbReference type="ARBA" id="ARBA00004370"/>
    </source>
</evidence>
<feature type="region of interest" description="Disordered" evidence="10">
    <location>
        <begin position="556"/>
        <end position="587"/>
    </location>
</feature>
<sequence>MTLKVRLATMMIMVLVAVLVLQFLLMERDRRLLADRLEEMSSGLDRTSAVFVEHARELAGGGPSRGIDSLLHDVIDESRRESGRAHFTLVVWADSSRGAPVDSGMWWGGIEEYENSFVRIAREDGSTGIGGSSDSSVVERSGHRFTVVRQERMSNGDSVEVTLVADGTPPPRNVRIPLPPPRPSGLPSAQDLRRLLPRAPVDSAGYSGMELVVNLPVAADSDSFYAVQVRYPFDSINDELARSRRRGLLWMAAVIGLGAFGAVLVAGQFTGPIHTLQRSFGRVVAGDLDLEVKRERRDEIGQLTDSFNDMVKQLKEARVSETRLAEAERLASVGRMAAGVAHEVRNPLNAILLTMQQMRSRVLAGADPASFDRYYAVVTGEIARLERMVGAFLDLSRAGILRTTPLDLTESLETSVRVFEQEAETRQVKVRRDWHGPLRIEADPSRLPMVWSNLLANALAVTEPGGEIVVSARTVGVDGGGDPVVPSMEVIVRDDGPGFDPATLPRIWEPFYSGREGGTGLGLAIVRAAVEQHHGTVQAGNGERGAWVRVVLPVRPDEFSPAGGQPGPRSDRRGPGNQADSDGPEEA</sequence>
<evidence type="ECO:0000256" key="5">
    <source>
        <dbReference type="ARBA" id="ARBA00022679"/>
    </source>
</evidence>
<evidence type="ECO:0000259" key="12">
    <source>
        <dbReference type="PROSITE" id="PS50109"/>
    </source>
</evidence>
<dbReference type="PROSITE" id="PS50109">
    <property type="entry name" value="HIS_KIN"/>
    <property type="match status" value="1"/>
</dbReference>
<keyword evidence="4" id="KW-0597">Phosphoprotein</keyword>
<dbReference type="AlphaFoldDB" id="A0A956RPK3"/>
<dbReference type="InterPro" id="IPR003660">
    <property type="entry name" value="HAMP_dom"/>
</dbReference>
<dbReference type="GO" id="GO:0007234">
    <property type="term" value="P:osmosensory signaling via phosphorelay pathway"/>
    <property type="evidence" value="ECO:0007669"/>
    <property type="project" value="TreeGrafter"/>
</dbReference>
<dbReference type="SUPFAM" id="SSF55874">
    <property type="entry name" value="ATPase domain of HSP90 chaperone/DNA topoisomerase II/histidine kinase"/>
    <property type="match status" value="1"/>
</dbReference>
<dbReference type="GO" id="GO:0016020">
    <property type="term" value="C:membrane"/>
    <property type="evidence" value="ECO:0007669"/>
    <property type="project" value="UniProtKB-SubCell"/>
</dbReference>
<dbReference type="CDD" id="cd00075">
    <property type="entry name" value="HATPase"/>
    <property type="match status" value="1"/>
</dbReference>
<evidence type="ECO:0000256" key="11">
    <source>
        <dbReference type="SAM" id="Phobius"/>
    </source>
</evidence>
<dbReference type="PRINTS" id="PR00344">
    <property type="entry name" value="BCTRLSENSOR"/>
</dbReference>
<reference evidence="14" key="1">
    <citation type="submission" date="2020-04" db="EMBL/GenBank/DDBJ databases">
        <authorList>
            <person name="Zhang T."/>
        </authorList>
    </citation>
    <scope>NUCLEOTIDE SEQUENCE</scope>
    <source>
        <strain evidence="14">HKST-UBA01</strain>
    </source>
</reference>
<dbReference type="InterPro" id="IPR036097">
    <property type="entry name" value="HisK_dim/P_sf"/>
</dbReference>
<name>A0A956RPK3_UNCEI</name>
<evidence type="ECO:0000256" key="7">
    <source>
        <dbReference type="ARBA" id="ARBA00022777"/>
    </source>
</evidence>
<dbReference type="PANTHER" id="PTHR42878">
    <property type="entry name" value="TWO-COMPONENT HISTIDINE KINASE"/>
    <property type="match status" value="1"/>
</dbReference>
<gene>
    <name evidence="14" type="ORF">KC729_03935</name>
</gene>
<dbReference type="EC" id="2.7.13.3" evidence="3"/>
<proteinExistence type="predicted"/>
<feature type="transmembrane region" description="Helical" evidence="11">
    <location>
        <begin position="6"/>
        <end position="26"/>
    </location>
</feature>
<evidence type="ECO:0000256" key="3">
    <source>
        <dbReference type="ARBA" id="ARBA00012438"/>
    </source>
</evidence>
<evidence type="ECO:0000256" key="6">
    <source>
        <dbReference type="ARBA" id="ARBA00022741"/>
    </source>
</evidence>
<dbReference type="CDD" id="cd00082">
    <property type="entry name" value="HisKA"/>
    <property type="match status" value="1"/>
</dbReference>
<comment type="subcellular location">
    <subcellularLocation>
        <location evidence="2">Membrane</location>
    </subcellularLocation>
</comment>
<keyword evidence="6" id="KW-0547">Nucleotide-binding</keyword>
<dbReference type="GO" id="GO:0000155">
    <property type="term" value="F:phosphorelay sensor kinase activity"/>
    <property type="evidence" value="ECO:0007669"/>
    <property type="project" value="InterPro"/>
</dbReference>
<dbReference type="PANTHER" id="PTHR42878:SF7">
    <property type="entry name" value="SENSOR HISTIDINE KINASE GLRK"/>
    <property type="match status" value="1"/>
</dbReference>
<feature type="domain" description="HAMP" evidence="13">
    <location>
        <begin position="267"/>
        <end position="319"/>
    </location>
</feature>
<evidence type="ECO:0000259" key="13">
    <source>
        <dbReference type="PROSITE" id="PS50885"/>
    </source>
</evidence>
<keyword evidence="9" id="KW-0902">Two-component regulatory system</keyword>
<dbReference type="InterPro" id="IPR036890">
    <property type="entry name" value="HATPase_C_sf"/>
</dbReference>
<dbReference type="SUPFAM" id="SSF158472">
    <property type="entry name" value="HAMP domain-like"/>
    <property type="match status" value="1"/>
</dbReference>
<dbReference type="Pfam" id="PF02518">
    <property type="entry name" value="HATPase_c"/>
    <property type="match status" value="1"/>
</dbReference>
<dbReference type="SMART" id="SM00388">
    <property type="entry name" value="HisKA"/>
    <property type="match status" value="1"/>
</dbReference>
<comment type="catalytic activity">
    <reaction evidence="1">
        <text>ATP + protein L-histidine = ADP + protein N-phospho-L-histidine.</text>
        <dbReference type="EC" id="2.7.13.3"/>
    </reaction>
</comment>
<evidence type="ECO:0000256" key="9">
    <source>
        <dbReference type="ARBA" id="ARBA00023012"/>
    </source>
</evidence>
<dbReference type="Gene3D" id="6.10.340.10">
    <property type="match status" value="1"/>
</dbReference>
<dbReference type="PROSITE" id="PS50885">
    <property type="entry name" value="HAMP"/>
    <property type="match status" value="1"/>
</dbReference>
<dbReference type="GO" id="GO:0000156">
    <property type="term" value="F:phosphorelay response regulator activity"/>
    <property type="evidence" value="ECO:0007669"/>
    <property type="project" value="TreeGrafter"/>
</dbReference>
<keyword evidence="5" id="KW-0808">Transferase</keyword>
<keyword evidence="11" id="KW-1133">Transmembrane helix</keyword>
<dbReference type="SMART" id="SM00387">
    <property type="entry name" value="HATPase_c"/>
    <property type="match status" value="1"/>
</dbReference>
<dbReference type="InterPro" id="IPR004358">
    <property type="entry name" value="Sig_transdc_His_kin-like_C"/>
</dbReference>
<evidence type="ECO:0000256" key="10">
    <source>
        <dbReference type="SAM" id="MobiDB-lite"/>
    </source>
</evidence>
<evidence type="ECO:0000313" key="15">
    <source>
        <dbReference type="Proteomes" id="UP000697710"/>
    </source>
</evidence>
<dbReference type="SUPFAM" id="SSF47384">
    <property type="entry name" value="Homodimeric domain of signal transducing histidine kinase"/>
    <property type="match status" value="1"/>
</dbReference>
<comment type="caution">
    <text evidence="14">The sequence shown here is derived from an EMBL/GenBank/DDBJ whole genome shotgun (WGS) entry which is preliminary data.</text>
</comment>
<dbReference type="EMBL" id="JAGQHR010000070">
    <property type="protein sequence ID" value="MCA9726809.1"/>
    <property type="molecule type" value="Genomic_DNA"/>
</dbReference>
<dbReference type="InterPro" id="IPR003594">
    <property type="entry name" value="HATPase_dom"/>
</dbReference>
<accession>A0A956RPK3</accession>
<dbReference type="Gene3D" id="3.30.565.10">
    <property type="entry name" value="Histidine kinase-like ATPase, C-terminal domain"/>
    <property type="match status" value="1"/>
</dbReference>
<dbReference type="GO" id="GO:0005524">
    <property type="term" value="F:ATP binding"/>
    <property type="evidence" value="ECO:0007669"/>
    <property type="project" value="UniProtKB-KW"/>
</dbReference>
<dbReference type="Pfam" id="PF00512">
    <property type="entry name" value="HisKA"/>
    <property type="match status" value="1"/>
</dbReference>
<protein>
    <recommendedName>
        <fullName evidence="3">histidine kinase</fullName>
        <ecNumber evidence="3">2.7.13.3</ecNumber>
    </recommendedName>
</protein>
<feature type="transmembrane region" description="Helical" evidence="11">
    <location>
        <begin position="248"/>
        <end position="269"/>
    </location>
</feature>
<feature type="region of interest" description="Disordered" evidence="10">
    <location>
        <begin position="165"/>
        <end position="186"/>
    </location>
</feature>
<dbReference type="InterPro" id="IPR003661">
    <property type="entry name" value="HisK_dim/P_dom"/>
</dbReference>
<evidence type="ECO:0000256" key="1">
    <source>
        <dbReference type="ARBA" id="ARBA00000085"/>
    </source>
</evidence>
<evidence type="ECO:0000256" key="8">
    <source>
        <dbReference type="ARBA" id="ARBA00022840"/>
    </source>
</evidence>
<evidence type="ECO:0000256" key="4">
    <source>
        <dbReference type="ARBA" id="ARBA00022553"/>
    </source>
</evidence>